<dbReference type="PRINTS" id="PR00153">
    <property type="entry name" value="CSAPPISMRASE"/>
</dbReference>
<comment type="similarity">
    <text evidence="3">Belongs to the cyclophilin-type PPIase family.</text>
</comment>
<dbReference type="InterPro" id="IPR002130">
    <property type="entry name" value="Cyclophilin-type_PPIase_dom"/>
</dbReference>
<dbReference type="PANTHER" id="PTHR45625:SF4">
    <property type="entry name" value="PEPTIDYLPROLYL ISOMERASE DOMAIN AND WD REPEAT-CONTAINING PROTEIN 1"/>
    <property type="match status" value="1"/>
</dbReference>
<sequence>MAQGFLKGNRLGFIATGIIFLGSFWYLVSVAFDSRDALSASSASIGAVYDAVIHTSKGDFTIQFYSKKAPQTRRNFLALAKNGFYDDTKFHRVLKNTLIQGGDPYTKRNDVSRYGTGDPGYFIKDEINDVPMNRGVIAMANTGTKDTSGSQFFILVSDRPELKGQFTVFGFVSQGIEVVDTISSVPTGLKDRPIVPVILNSIELRE</sequence>
<comment type="caution">
    <text evidence="6">The sequence shown here is derived from an EMBL/GenBank/DDBJ whole genome shotgun (WGS) entry which is preliminary data.</text>
</comment>
<dbReference type="SUPFAM" id="SSF50891">
    <property type="entry name" value="Cyclophilin-like"/>
    <property type="match status" value="1"/>
</dbReference>
<dbReference type="PROSITE" id="PS50072">
    <property type="entry name" value="CSA_PPIASE_2"/>
    <property type="match status" value="1"/>
</dbReference>
<dbReference type="InterPro" id="IPR044666">
    <property type="entry name" value="Cyclophilin_A-like"/>
</dbReference>
<keyword evidence="1 3" id="KW-0697">Rotamase</keyword>
<dbReference type="CDD" id="cd00317">
    <property type="entry name" value="cyclophilin"/>
    <property type="match status" value="1"/>
</dbReference>
<evidence type="ECO:0000259" key="5">
    <source>
        <dbReference type="PROSITE" id="PS50072"/>
    </source>
</evidence>
<evidence type="ECO:0000313" key="6">
    <source>
        <dbReference type="EMBL" id="PJE74069.1"/>
    </source>
</evidence>
<evidence type="ECO:0000256" key="3">
    <source>
        <dbReference type="RuleBase" id="RU363019"/>
    </source>
</evidence>
<protein>
    <recommendedName>
        <fullName evidence="3">Peptidyl-prolyl cis-trans isomerase</fullName>
        <shortName evidence="3">PPIase</shortName>
        <ecNumber evidence="3">5.2.1.8</ecNumber>
    </recommendedName>
</protein>
<accession>A0A2M8LBS0</accession>
<gene>
    <name evidence="6" type="ORF">COV01_03145</name>
</gene>
<feature type="domain" description="PPIase cyclophilin-type" evidence="5">
    <location>
        <begin position="58"/>
        <end position="204"/>
    </location>
</feature>
<evidence type="ECO:0000256" key="4">
    <source>
        <dbReference type="SAM" id="Phobius"/>
    </source>
</evidence>
<evidence type="ECO:0000256" key="2">
    <source>
        <dbReference type="ARBA" id="ARBA00023235"/>
    </source>
</evidence>
<comment type="catalytic activity">
    <reaction evidence="3">
        <text>[protein]-peptidylproline (omega=180) = [protein]-peptidylproline (omega=0)</text>
        <dbReference type="Rhea" id="RHEA:16237"/>
        <dbReference type="Rhea" id="RHEA-COMP:10747"/>
        <dbReference type="Rhea" id="RHEA-COMP:10748"/>
        <dbReference type="ChEBI" id="CHEBI:83833"/>
        <dbReference type="ChEBI" id="CHEBI:83834"/>
        <dbReference type="EC" id="5.2.1.8"/>
    </reaction>
</comment>
<dbReference type="EC" id="5.2.1.8" evidence="3"/>
<dbReference type="Pfam" id="PF00160">
    <property type="entry name" value="Pro_isomerase"/>
    <property type="match status" value="1"/>
</dbReference>
<proteinExistence type="inferred from homology"/>
<evidence type="ECO:0000256" key="1">
    <source>
        <dbReference type="ARBA" id="ARBA00023110"/>
    </source>
</evidence>
<keyword evidence="4" id="KW-0812">Transmembrane</keyword>
<dbReference type="InterPro" id="IPR029000">
    <property type="entry name" value="Cyclophilin-like_dom_sf"/>
</dbReference>
<keyword evidence="2 3" id="KW-0413">Isomerase</keyword>
<dbReference type="Gene3D" id="2.40.100.10">
    <property type="entry name" value="Cyclophilin-like"/>
    <property type="match status" value="1"/>
</dbReference>
<dbReference type="AlphaFoldDB" id="A0A2M8LBS0"/>
<dbReference type="PANTHER" id="PTHR45625">
    <property type="entry name" value="PEPTIDYL-PROLYL CIS-TRANS ISOMERASE-RELATED"/>
    <property type="match status" value="1"/>
</dbReference>
<feature type="transmembrane region" description="Helical" evidence="4">
    <location>
        <begin position="12"/>
        <end position="32"/>
    </location>
</feature>
<keyword evidence="4" id="KW-0472">Membrane</keyword>
<keyword evidence="4" id="KW-1133">Transmembrane helix</keyword>
<dbReference type="GO" id="GO:0003755">
    <property type="term" value="F:peptidyl-prolyl cis-trans isomerase activity"/>
    <property type="evidence" value="ECO:0007669"/>
    <property type="project" value="UniProtKB-UniRule"/>
</dbReference>
<evidence type="ECO:0000313" key="7">
    <source>
        <dbReference type="Proteomes" id="UP000228700"/>
    </source>
</evidence>
<reference evidence="7" key="1">
    <citation type="submission" date="2017-09" db="EMBL/GenBank/DDBJ databases">
        <title>Depth-based differentiation of microbial function through sediment-hosted aquifers and enrichment of novel symbionts in the deep terrestrial subsurface.</title>
        <authorList>
            <person name="Probst A.J."/>
            <person name="Ladd B."/>
            <person name="Jarett J.K."/>
            <person name="Geller-Mcgrath D.E."/>
            <person name="Sieber C.M.K."/>
            <person name="Emerson J.B."/>
            <person name="Anantharaman K."/>
            <person name="Thomas B.C."/>
            <person name="Malmstrom R."/>
            <person name="Stieglmeier M."/>
            <person name="Klingl A."/>
            <person name="Woyke T."/>
            <person name="Ryan C.M."/>
            <person name="Banfield J.F."/>
        </authorList>
    </citation>
    <scope>NUCLEOTIDE SEQUENCE [LARGE SCALE GENOMIC DNA]</scope>
</reference>
<comment type="function">
    <text evidence="3">PPIases accelerate the folding of proteins. It catalyzes the cis-trans isomerization of proline imidic peptide bonds in oligopeptides.</text>
</comment>
<dbReference type="Proteomes" id="UP000228700">
    <property type="component" value="Unassembled WGS sequence"/>
</dbReference>
<dbReference type="EMBL" id="PFEQ01000013">
    <property type="protein sequence ID" value="PJE74069.1"/>
    <property type="molecule type" value="Genomic_DNA"/>
</dbReference>
<organism evidence="6 7">
    <name type="scientific">Candidatus Taylorbacteria bacterium CG10_big_fil_rev_8_21_14_0_10_41_48</name>
    <dbReference type="NCBI Taxonomy" id="1975024"/>
    <lineage>
        <taxon>Bacteria</taxon>
        <taxon>Candidatus Tayloriibacteriota</taxon>
    </lineage>
</organism>
<name>A0A2M8LBS0_9BACT</name>